<reference evidence="2" key="1">
    <citation type="journal article" date="2019" name="Int. J. Syst. Evol. Microbiol.">
        <title>The Global Catalogue of Microorganisms (GCM) 10K type strain sequencing project: providing services to taxonomists for standard genome sequencing and annotation.</title>
        <authorList>
            <consortium name="The Broad Institute Genomics Platform"/>
            <consortium name="The Broad Institute Genome Sequencing Center for Infectious Disease"/>
            <person name="Wu L."/>
            <person name="Ma J."/>
        </authorList>
    </citation>
    <scope>NUCLEOTIDE SEQUENCE [LARGE SCALE GENOMIC DNA]</scope>
    <source>
        <strain evidence="2">JCM 18081</strain>
    </source>
</reference>
<evidence type="ECO:0000313" key="2">
    <source>
        <dbReference type="Proteomes" id="UP001501265"/>
    </source>
</evidence>
<sequence>MRSLALKVLVDAGGAAALGIADRHAVERLLRIKLKDQHPVKLPSEAGRWLAFPADRLDTVVSTLGLHDLQAITSTAGIAAATEFTDALKVEDAQAETQTVYRVYITPEITSWRAALDPEDDNVSTPRFTTWRLLWGNSYLDERDGFTLADRVSERCGEAHFYLTDPYNSAENWYVSRNGHPVRGFSTHAFPQFSGDPLPFEIEYRQDAVDEEEAEEYAQGVPYALTAADNLSIEPGSVLPRDTRGHGWLATTHPDLSNLHFKGALPL</sequence>
<accession>A0ABP9CBR1</accession>
<dbReference type="Proteomes" id="UP001501265">
    <property type="component" value="Unassembled WGS sequence"/>
</dbReference>
<proteinExistence type="predicted"/>
<keyword evidence="2" id="KW-1185">Reference proteome</keyword>
<name>A0ABP9CBR1_9ACTN</name>
<organism evidence="1 2">
    <name type="scientific">Streptomyces ziwulingensis</name>
    <dbReference type="NCBI Taxonomy" id="1045501"/>
    <lineage>
        <taxon>Bacteria</taxon>
        <taxon>Bacillati</taxon>
        <taxon>Actinomycetota</taxon>
        <taxon>Actinomycetes</taxon>
        <taxon>Kitasatosporales</taxon>
        <taxon>Streptomycetaceae</taxon>
        <taxon>Streptomyces</taxon>
    </lineage>
</organism>
<dbReference type="EMBL" id="BAABIG010000041">
    <property type="protein sequence ID" value="GAA4807781.1"/>
    <property type="molecule type" value="Genomic_DNA"/>
</dbReference>
<gene>
    <name evidence="1" type="ORF">GCM10023220_42640</name>
</gene>
<protein>
    <submittedName>
        <fullName evidence="1">Uncharacterized protein</fullName>
    </submittedName>
</protein>
<evidence type="ECO:0000313" key="1">
    <source>
        <dbReference type="EMBL" id="GAA4807781.1"/>
    </source>
</evidence>
<comment type="caution">
    <text evidence="1">The sequence shown here is derived from an EMBL/GenBank/DDBJ whole genome shotgun (WGS) entry which is preliminary data.</text>
</comment>